<protein>
    <submittedName>
        <fullName evidence="1">Uncharacterized protein</fullName>
    </submittedName>
</protein>
<dbReference type="EMBL" id="LAZR01012252">
    <property type="protein sequence ID" value="KKM27814.1"/>
    <property type="molecule type" value="Genomic_DNA"/>
</dbReference>
<gene>
    <name evidence="1" type="ORF">LCGC14_1570890</name>
</gene>
<name>A0A0F9J5X5_9ZZZZ</name>
<dbReference type="AlphaFoldDB" id="A0A0F9J5X5"/>
<sequence length="54" mass="5948">MASKQTLTWEVEAIGKGRVRLEVWTSSASFRIVLPLDLAREMGEDLVNGAKDAT</sequence>
<organism evidence="1">
    <name type="scientific">marine sediment metagenome</name>
    <dbReference type="NCBI Taxonomy" id="412755"/>
    <lineage>
        <taxon>unclassified sequences</taxon>
        <taxon>metagenomes</taxon>
        <taxon>ecological metagenomes</taxon>
    </lineage>
</organism>
<evidence type="ECO:0000313" key="1">
    <source>
        <dbReference type="EMBL" id="KKM27814.1"/>
    </source>
</evidence>
<proteinExistence type="predicted"/>
<comment type="caution">
    <text evidence="1">The sequence shown here is derived from an EMBL/GenBank/DDBJ whole genome shotgun (WGS) entry which is preliminary data.</text>
</comment>
<accession>A0A0F9J5X5</accession>
<reference evidence="1" key="1">
    <citation type="journal article" date="2015" name="Nature">
        <title>Complex archaea that bridge the gap between prokaryotes and eukaryotes.</title>
        <authorList>
            <person name="Spang A."/>
            <person name="Saw J.H."/>
            <person name="Jorgensen S.L."/>
            <person name="Zaremba-Niedzwiedzka K."/>
            <person name="Martijn J."/>
            <person name="Lind A.E."/>
            <person name="van Eijk R."/>
            <person name="Schleper C."/>
            <person name="Guy L."/>
            <person name="Ettema T.J."/>
        </authorList>
    </citation>
    <scope>NUCLEOTIDE SEQUENCE</scope>
</reference>